<dbReference type="Gene3D" id="3.20.20.140">
    <property type="entry name" value="Metal-dependent hydrolases"/>
    <property type="match status" value="1"/>
</dbReference>
<sequence length="426" mass="45583">MLCPAKTVSGICSTVLAPDRSGVGVTRRRLTSRKGIVERSSAFREETGPVLEHLESLRLIDHHCHGVLGRDLDHAEFGELLTEAESAGPPGVSMFDTQVGFALRRWCPPVLGLDAHAEPDAYLARRAELGAAEVNRRFLDAAGLRALCVDTGYTPQSILGPPDLGRLAGAEAHEIVRLESVAERVAADGVDAARFADEVRTRVQEHDAVGAKSIAAYRAGLELPGERPSPAEVTAAAGRLMRAAEPERAGEPMRAGAPRVCDEVLHRFLVWCAVDAGLPVQFHVGYGDADADLRRGDPLLLIELLRAMDPVPAMLLHNYPFHRHAGYLAQVLPNVYVDAGLATHNLGHRAPVLIAELLELAPFGKVLYSSDAFGLAELYHLGALLFRRGLAGFLAGGVDDGAWTAADAERVAGLIASGNARRVYGI</sequence>
<keyword evidence="3" id="KW-1185">Reference proteome</keyword>
<evidence type="ECO:0000313" key="3">
    <source>
        <dbReference type="Proteomes" id="UP000309174"/>
    </source>
</evidence>
<dbReference type="SUPFAM" id="SSF51556">
    <property type="entry name" value="Metallo-dependent hydrolases"/>
    <property type="match status" value="1"/>
</dbReference>
<dbReference type="OrthoDB" id="8244441at2"/>
<proteinExistence type="predicted"/>
<name>A0A5C4JAE0_9ACTN</name>
<keyword evidence="2" id="KW-0378">Hydrolase</keyword>
<organism evidence="2 3">
    <name type="scientific">Actinomadura soli</name>
    <dbReference type="NCBI Taxonomy" id="2508997"/>
    <lineage>
        <taxon>Bacteria</taxon>
        <taxon>Bacillati</taxon>
        <taxon>Actinomycetota</taxon>
        <taxon>Actinomycetes</taxon>
        <taxon>Streptosporangiales</taxon>
        <taxon>Thermomonosporaceae</taxon>
        <taxon>Actinomadura</taxon>
    </lineage>
</organism>
<dbReference type="InterPro" id="IPR032466">
    <property type="entry name" value="Metal_Hydrolase"/>
</dbReference>
<accession>A0A5C4JAE0</accession>
<evidence type="ECO:0000313" key="2">
    <source>
        <dbReference type="EMBL" id="TMQ99201.1"/>
    </source>
</evidence>
<gene>
    <name evidence="2" type="ORF">ETD83_18310</name>
</gene>
<dbReference type="Pfam" id="PF04909">
    <property type="entry name" value="Amidohydro_2"/>
    <property type="match status" value="1"/>
</dbReference>
<dbReference type="InterPro" id="IPR006680">
    <property type="entry name" value="Amidohydro-rel"/>
</dbReference>
<dbReference type="Proteomes" id="UP000309174">
    <property type="component" value="Unassembled WGS sequence"/>
</dbReference>
<dbReference type="AlphaFoldDB" id="A0A5C4JAE0"/>
<protein>
    <submittedName>
        <fullName evidence="2">Amidohydrolase</fullName>
    </submittedName>
</protein>
<dbReference type="GO" id="GO:0016787">
    <property type="term" value="F:hydrolase activity"/>
    <property type="evidence" value="ECO:0007669"/>
    <property type="project" value="UniProtKB-KW"/>
</dbReference>
<dbReference type="EMBL" id="VCKW01000087">
    <property type="protein sequence ID" value="TMQ99201.1"/>
    <property type="molecule type" value="Genomic_DNA"/>
</dbReference>
<feature type="domain" description="Amidohydrolase-related" evidence="1">
    <location>
        <begin position="184"/>
        <end position="426"/>
    </location>
</feature>
<dbReference type="PANTHER" id="PTHR43383:SF2">
    <property type="entry name" value="AMIDOHYDROLASE 2 FAMILY PROTEIN"/>
    <property type="match status" value="1"/>
</dbReference>
<comment type="caution">
    <text evidence="2">The sequence shown here is derived from an EMBL/GenBank/DDBJ whole genome shotgun (WGS) entry which is preliminary data.</text>
</comment>
<evidence type="ECO:0000259" key="1">
    <source>
        <dbReference type="Pfam" id="PF04909"/>
    </source>
</evidence>
<reference evidence="2 3" key="1">
    <citation type="submission" date="2019-05" db="EMBL/GenBank/DDBJ databases">
        <title>Draft genome sequence of Actinomadura sp. 14C53.</title>
        <authorList>
            <person name="Saricaoglu S."/>
            <person name="Isik K."/>
        </authorList>
    </citation>
    <scope>NUCLEOTIDE SEQUENCE [LARGE SCALE GENOMIC DNA]</scope>
    <source>
        <strain evidence="2 3">14C53</strain>
    </source>
</reference>
<dbReference type="PANTHER" id="PTHR43383">
    <property type="entry name" value="NODULIN 6"/>
    <property type="match status" value="1"/>
</dbReference>